<name>A0A3E1NS57_9BACT</name>
<dbReference type="InterPro" id="IPR032710">
    <property type="entry name" value="NTF2-like_dom_sf"/>
</dbReference>
<dbReference type="EMBL" id="QTJV01000020">
    <property type="protein sequence ID" value="RFM30674.1"/>
    <property type="molecule type" value="Genomic_DNA"/>
</dbReference>
<accession>A0A3E1NS57</accession>
<evidence type="ECO:0000313" key="3">
    <source>
        <dbReference type="Proteomes" id="UP000261174"/>
    </source>
</evidence>
<sequence length="142" mass="16639">MEFSTICQLAFVMQLKPLYSKKHTMELQDQNLIEKHFSIWSERDAAKRAALIAEVYAEDVEIIDPHFVAHGHSELQYLITNLQAKFPERKFRLRQPIEGHHQVARLFWQYGTADMPAQETGEDVFVLENGKIRRLLIFIDGR</sequence>
<dbReference type="AlphaFoldDB" id="A0A3E1NS57"/>
<comment type="caution">
    <text evidence="2">The sequence shown here is derived from an EMBL/GenBank/DDBJ whole genome shotgun (WGS) entry which is preliminary data.</text>
</comment>
<dbReference type="Proteomes" id="UP000261174">
    <property type="component" value="Unassembled WGS sequence"/>
</dbReference>
<dbReference type="SUPFAM" id="SSF54427">
    <property type="entry name" value="NTF2-like"/>
    <property type="match status" value="1"/>
</dbReference>
<reference evidence="2 3" key="1">
    <citation type="submission" date="2018-08" db="EMBL/GenBank/DDBJ databases">
        <title>Chitinophaga sp. K20C18050901, a novel bacterium isolated from forest soil.</title>
        <authorList>
            <person name="Wang C."/>
        </authorList>
    </citation>
    <scope>NUCLEOTIDE SEQUENCE [LARGE SCALE GENOMIC DNA]</scope>
    <source>
        <strain evidence="2 3">K20C18050901</strain>
    </source>
</reference>
<feature type="domain" description="SnoaL-like" evidence="1">
    <location>
        <begin position="34"/>
        <end position="134"/>
    </location>
</feature>
<gene>
    <name evidence="2" type="ORF">DXN04_32550</name>
</gene>
<evidence type="ECO:0000313" key="2">
    <source>
        <dbReference type="EMBL" id="RFM30674.1"/>
    </source>
</evidence>
<organism evidence="2 3">
    <name type="scientific">Chitinophaga silvisoli</name>
    <dbReference type="NCBI Taxonomy" id="2291814"/>
    <lineage>
        <taxon>Bacteria</taxon>
        <taxon>Pseudomonadati</taxon>
        <taxon>Bacteroidota</taxon>
        <taxon>Chitinophagia</taxon>
        <taxon>Chitinophagales</taxon>
        <taxon>Chitinophagaceae</taxon>
        <taxon>Chitinophaga</taxon>
    </lineage>
</organism>
<dbReference type="Pfam" id="PF12680">
    <property type="entry name" value="SnoaL_2"/>
    <property type="match status" value="1"/>
</dbReference>
<keyword evidence="3" id="KW-1185">Reference proteome</keyword>
<evidence type="ECO:0000259" key="1">
    <source>
        <dbReference type="Pfam" id="PF12680"/>
    </source>
</evidence>
<proteinExistence type="predicted"/>
<dbReference type="InterPro" id="IPR037401">
    <property type="entry name" value="SnoaL-like"/>
</dbReference>
<protein>
    <submittedName>
        <fullName evidence="2">Nuclear transport factor 2 family protein</fullName>
    </submittedName>
</protein>
<dbReference type="Gene3D" id="3.10.450.50">
    <property type="match status" value="1"/>
</dbReference>